<dbReference type="Gene3D" id="3.40.50.150">
    <property type="entry name" value="Vaccinia Virus protein VP39"/>
    <property type="match status" value="1"/>
</dbReference>
<dbReference type="PANTHER" id="PTHR44942:SF4">
    <property type="entry name" value="METHYLTRANSFERASE TYPE 11 DOMAIN-CONTAINING PROTEIN"/>
    <property type="match status" value="1"/>
</dbReference>
<dbReference type="Proteomes" id="UP000077134">
    <property type="component" value="Unassembled WGS sequence"/>
</dbReference>
<name>A0A162N7R2_9BACL</name>
<reference evidence="5 6" key="1">
    <citation type="submission" date="2016-02" db="EMBL/GenBank/DDBJ databases">
        <title>Paenibacillus sp. LPB0068, isolated from Crassostrea gigas.</title>
        <authorList>
            <person name="Shin S.-K."/>
            <person name="Yi H."/>
        </authorList>
    </citation>
    <scope>NUCLEOTIDE SEQUENCE [LARGE SCALE GENOMIC DNA]</scope>
    <source>
        <strain evidence="5 6">LPB0068</strain>
    </source>
</reference>
<comment type="similarity">
    <text evidence="1">Belongs to the methyltransferase superfamily.</text>
</comment>
<evidence type="ECO:0000313" key="5">
    <source>
        <dbReference type="EMBL" id="OAB71252.1"/>
    </source>
</evidence>
<keyword evidence="3 5" id="KW-0808">Transferase</keyword>
<keyword evidence="6" id="KW-1185">Reference proteome</keyword>
<dbReference type="GO" id="GO:0008757">
    <property type="term" value="F:S-adenosylmethionine-dependent methyltransferase activity"/>
    <property type="evidence" value="ECO:0007669"/>
    <property type="project" value="InterPro"/>
</dbReference>
<evidence type="ECO:0000256" key="3">
    <source>
        <dbReference type="ARBA" id="ARBA00022679"/>
    </source>
</evidence>
<dbReference type="GO" id="GO:0032259">
    <property type="term" value="P:methylation"/>
    <property type="evidence" value="ECO:0007669"/>
    <property type="project" value="UniProtKB-KW"/>
</dbReference>
<dbReference type="AlphaFoldDB" id="A0A162N7R2"/>
<dbReference type="InterPro" id="IPR029063">
    <property type="entry name" value="SAM-dependent_MTases_sf"/>
</dbReference>
<evidence type="ECO:0000259" key="4">
    <source>
        <dbReference type="Pfam" id="PF08241"/>
    </source>
</evidence>
<dbReference type="RefSeq" id="WP_068661165.1">
    <property type="nucleotide sequence ID" value="NZ_CP017770.1"/>
</dbReference>
<dbReference type="EMBL" id="LSFN01000041">
    <property type="protein sequence ID" value="OAB71252.1"/>
    <property type="molecule type" value="Genomic_DNA"/>
</dbReference>
<comment type="caution">
    <text evidence="5">The sequence shown here is derived from an EMBL/GenBank/DDBJ whole genome shotgun (WGS) entry which is preliminary data.</text>
</comment>
<dbReference type="CDD" id="cd02440">
    <property type="entry name" value="AdoMet_MTases"/>
    <property type="match status" value="1"/>
</dbReference>
<evidence type="ECO:0000313" key="6">
    <source>
        <dbReference type="Proteomes" id="UP000077134"/>
    </source>
</evidence>
<gene>
    <name evidence="5" type="ORF">PNBC_19855</name>
</gene>
<protein>
    <submittedName>
        <fullName evidence="5">SAM-dependent methyltransferase</fullName>
    </submittedName>
</protein>
<sequence>MIEEIRNNNVARFAGFGTLYDQNRPSAPPEIVDILTTYLRSVPHTVVDVGCGTGLSSFIWLNHANRIIGFEPSDDMRQVALSKWEVIGKPSILQFENRLSHDLGLPAHSVDILTCSQSFHWMEPHSTLCEFARVLRPGGIFAAYDCDWPPAFDWTIEERYQQLISSADALASQLAPREQQPHKWNKDRHLQNIQDSGLFRFAKEIVFHHWESLNAERYVNLALSQGGLQTALKLGAVELHSEIAQFRDDVSLTFAGESRNILFSYRMRIGIV</sequence>
<evidence type="ECO:0000256" key="2">
    <source>
        <dbReference type="ARBA" id="ARBA00022603"/>
    </source>
</evidence>
<dbReference type="STRING" id="1763538.LPB68_16985"/>
<dbReference type="InterPro" id="IPR013216">
    <property type="entry name" value="Methyltransf_11"/>
</dbReference>
<dbReference type="SUPFAM" id="SSF53335">
    <property type="entry name" value="S-adenosyl-L-methionine-dependent methyltransferases"/>
    <property type="match status" value="1"/>
</dbReference>
<accession>A0A162N7R2</accession>
<dbReference type="PANTHER" id="PTHR44942">
    <property type="entry name" value="METHYLTRANSF_11 DOMAIN-CONTAINING PROTEIN"/>
    <property type="match status" value="1"/>
</dbReference>
<organism evidence="5 6">
    <name type="scientific">Paenibacillus crassostreae</name>
    <dbReference type="NCBI Taxonomy" id="1763538"/>
    <lineage>
        <taxon>Bacteria</taxon>
        <taxon>Bacillati</taxon>
        <taxon>Bacillota</taxon>
        <taxon>Bacilli</taxon>
        <taxon>Bacillales</taxon>
        <taxon>Paenibacillaceae</taxon>
        <taxon>Paenibacillus</taxon>
    </lineage>
</organism>
<evidence type="ECO:0000256" key="1">
    <source>
        <dbReference type="ARBA" id="ARBA00008361"/>
    </source>
</evidence>
<dbReference type="InterPro" id="IPR051052">
    <property type="entry name" value="Diverse_substrate_MTase"/>
</dbReference>
<keyword evidence="2 5" id="KW-0489">Methyltransferase</keyword>
<dbReference type="KEGG" id="pcx:LPB68_16985"/>
<feature type="domain" description="Methyltransferase type 11" evidence="4">
    <location>
        <begin position="47"/>
        <end position="142"/>
    </location>
</feature>
<dbReference type="Pfam" id="PF08241">
    <property type="entry name" value="Methyltransf_11"/>
    <property type="match status" value="1"/>
</dbReference>
<proteinExistence type="inferred from homology"/>